<keyword evidence="2" id="KW-0539">Nucleus</keyword>
<evidence type="ECO:0000256" key="3">
    <source>
        <dbReference type="SAM" id="MobiDB-lite"/>
    </source>
</evidence>
<dbReference type="Proteomes" id="UP001274830">
    <property type="component" value="Unassembled WGS sequence"/>
</dbReference>
<dbReference type="Pfam" id="PF11951">
    <property type="entry name" value="Fungal_trans_2"/>
    <property type="match status" value="1"/>
</dbReference>
<gene>
    <name evidence="4" type="ORF">LTR78_010040</name>
</gene>
<evidence type="ECO:0000256" key="1">
    <source>
        <dbReference type="ARBA" id="ARBA00004123"/>
    </source>
</evidence>
<dbReference type="GO" id="GO:0003700">
    <property type="term" value="F:DNA-binding transcription factor activity"/>
    <property type="evidence" value="ECO:0007669"/>
    <property type="project" value="TreeGrafter"/>
</dbReference>
<dbReference type="AlphaFoldDB" id="A0AAE0TNJ4"/>
<evidence type="ECO:0000313" key="5">
    <source>
        <dbReference type="Proteomes" id="UP001274830"/>
    </source>
</evidence>
<evidence type="ECO:0000256" key="2">
    <source>
        <dbReference type="ARBA" id="ARBA00023242"/>
    </source>
</evidence>
<feature type="region of interest" description="Disordered" evidence="3">
    <location>
        <begin position="158"/>
        <end position="185"/>
    </location>
</feature>
<name>A0AAE0TNJ4_9PEZI</name>
<reference evidence="4" key="1">
    <citation type="submission" date="2023-07" db="EMBL/GenBank/DDBJ databases">
        <title>Black Yeasts Isolated from many extreme environments.</title>
        <authorList>
            <person name="Coleine C."/>
            <person name="Stajich J.E."/>
            <person name="Selbmann L."/>
        </authorList>
    </citation>
    <scope>NUCLEOTIDE SEQUENCE</scope>
    <source>
        <strain evidence="4">CCFEE 5485</strain>
    </source>
</reference>
<sequence length="691" mass="76357">MARTLHPGVVEADCLLLRHARRHRILVKTALLLLPLLYLVARRDFHIVREQAAGLAEGERLNRECDWDHRWNFSDATPSTQGKYANVTTTGNFVWDPSASQIPNSDVARRWDDLPAFTTLTTDEDRERKAETQRPGTFSVIATPESFSSLPEYAATSFRASGRRESAQSLQESVTSSTSSGGRSITSHDLTTVVLDRFEDATSASGGAYSLATSPRLPNMPDALQRLSISTSTPVSMLPAAVNQLATLPAGDAHLIAHFRQNITPRLLQPTTDDNNTQDLVLGSTRDLFQIESARFTPLHHAMCAISALNLSYTGRISLEEALQHYEHALSATLTPTTADHMLSDGVFLRHLLLFIYDICVPMAPDHDGHVMWATHLSHLRTIAVQRHQRFGREPHGYLLWLICELDMNACLLGSGNGEFVSTMLQNNMLPTLDQQIPASLIGSPYSQNEARILPAIQRLNEGVVLNTIKLAQLAQACRSEAAAVAVPSPGANARWQAAVSRLQGDLVNFWTVSYPEFLGPDTWEAGRALPPRPRYVFEHAFLLYQASIIYSRTSMFPSQRTIPLANQADVYTDTERRCYSILALASEHVSASQQRSDSNTMSYRHMVLPIFMAGTSTTQADGKNQAIHIIKAMESPAKGSIGQNTLRTRQLLLAVCEEQGRVVNAGGRMEQVDWFAIGRERGLNIVNCGL</sequence>
<proteinExistence type="predicted"/>
<dbReference type="GO" id="GO:0045944">
    <property type="term" value="P:positive regulation of transcription by RNA polymerase II"/>
    <property type="evidence" value="ECO:0007669"/>
    <property type="project" value="TreeGrafter"/>
</dbReference>
<keyword evidence="5" id="KW-1185">Reference proteome</keyword>
<dbReference type="GO" id="GO:0000976">
    <property type="term" value="F:transcription cis-regulatory region binding"/>
    <property type="evidence" value="ECO:0007669"/>
    <property type="project" value="TreeGrafter"/>
</dbReference>
<dbReference type="PANTHER" id="PTHR37534:SF49">
    <property type="entry name" value="LYSINE BIOSYNTHESIS REGULATORY PROTEIN LYS14"/>
    <property type="match status" value="1"/>
</dbReference>
<dbReference type="EMBL" id="JAUTXT010000063">
    <property type="protein sequence ID" value="KAK3670100.1"/>
    <property type="molecule type" value="Genomic_DNA"/>
</dbReference>
<comment type="subcellular location">
    <subcellularLocation>
        <location evidence="1">Nucleus</location>
    </subcellularLocation>
</comment>
<dbReference type="InterPro" id="IPR021858">
    <property type="entry name" value="Fun_TF"/>
</dbReference>
<protein>
    <submittedName>
        <fullName evidence="4">Uncharacterized protein</fullName>
    </submittedName>
</protein>
<dbReference type="PANTHER" id="PTHR37534">
    <property type="entry name" value="TRANSCRIPTIONAL ACTIVATOR PROTEIN UGA3"/>
    <property type="match status" value="1"/>
</dbReference>
<accession>A0AAE0TNJ4</accession>
<feature type="compositionally biased region" description="Low complexity" evidence="3">
    <location>
        <begin position="173"/>
        <end position="185"/>
    </location>
</feature>
<dbReference type="GO" id="GO:0005634">
    <property type="term" value="C:nucleus"/>
    <property type="evidence" value="ECO:0007669"/>
    <property type="project" value="UniProtKB-SubCell"/>
</dbReference>
<evidence type="ECO:0000313" key="4">
    <source>
        <dbReference type="EMBL" id="KAK3670100.1"/>
    </source>
</evidence>
<organism evidence="4 5">
    <name type="scientific">Recurvomyces mirabilis</name>
    <dbReference type="NCBI Taxonomy" id="574656"/>
    <lineage>
        <taxon>Eukaryota</taxon>
        <taxon>Fungi</taxon>
        <taxon>Dikarya</taxon>
        <taxon>Ascomycota</taxon>
        <taxon>Pezizomycotina</taxon>
        <taxon>Dothideomycetes</taxon>
        <taxon>Dothideomycetidae</taxon>
        <taxon>Mycosphaerellales</taxon>
        <taxon>Teratosphaeriaceae</taxon>
        <taxon>Recurvomyces</taxon>
    </lineage>
</organism>
<comment type="caution">
    <text evidence="4">The sequence shown here is derived from an EMBL/GenBank/DDBJ whole genome shotgun (WGS) entry which is preliminary data.</text>
</comment>